<keyword evidence="3" id="KW-1185">Reference proteome</keyword>
<dbReference type="InterPro" id="IPR032710">
    <property type="entry name" value="NTF2-like_dom_sf"/>
</dbReference>
<feature type="domain" description="DUF4440" evidence="1">
    <location>
        <begin position="9"/>
        <end position="115"/>
    </location>
</feature>
<evidence type="ECO:0000259" key="1">
    <source>
        <dbReference type="Pfam" id="PF14534"/>
    </source>
</evidence>
<reference evidence="2 3" key="1">
    <citation type="submission" date="2024-01" db="EMBL/GenBank/DDBJ databases">
        <title>The diversity of rhizobia nodulating Mimosa spp. in eleven states of Brazil covering several biomes is determined by host plant, location, and edaphic factors.</title>
        <authorList>
            <person name="Rouws L."/>
            <person name="Barauna A."/>
            <person name="Beukes C."/>
            <person name="De Faria S.M."/>
            <person name="Gross E."/>
            <person name="Dos Reis Junior F.B."/>
            <person name="Simon M."/>
            <person name="Maluk M."/>
            <person name="Odee D.W."/>
            <person name="Kenicer G."/>
            <person name="Young J.P.W."/>
            <person name="Reis V.M."/>
            <person name="Zilli J."/>
            <person name="James E.K."/>
        </authorList>
    </citation>
    <scope>NUCLEOTIDE SEQUENCE [LARGE SCALE GENOMIC DNA]</scope>
    <source>
        <strain evidence="2 3">JPY164</strain>
    </source>
</reference>
<dbReference type="Pfam" id="PF14534">
    <property type="entry name" value="DUF4440"/>
    <property type="match status" value="1"/>
</dbReference>
<dbReference type="SUPFAM" id="SSF54427">
    <property type="entry name" value="NTF2-like"/>
    <property type="match status" value="1"/>
</dbReference>
<dbReference type="Proteomes" id="UP001390669">
    <property type="component" value="Unassembled WGS sequence"/>
</dbReference>
<protein>
    <submittedName>
        <fullName evidence="2">DUF4440 domain-containing protein</fullName>
    </submittedName>
</protein>
<comment type="caution">
    <text evidence="2">The sequence shown here is derived from an EMBL/GenBank/DDBJ whole genome shotgun (WGS) entry which is preliminary data.</text>
</comment>
<evidence type="ECO:0000313" key="3">
    <source>
        <dbReference type="Proteomes" id="UP001390669"/>
    </source>
</evidence>
<sequence length="128" mass="14131">MIASSPQQAIELLDRAFNERDVDTVMGFYEDRAVVAAEPGRTVRGCAQLRSFFERAMKSGASATQLKTHVFEADGVALFLSRWTLDYRESNGTVPKRELVATTVFREQPGGGWKVLIDNPLGPLVLDA</sequence>
<proteinExistence type="predicted"/>
<dbReference type="Gene3D" id="3.10.450.50">
    <property type="match status" value="1"/>
</dbReference>
<dbReference type="EMBL" id="JAYMRW010000001">
    <property type="protein sequence ID" value="MEM5446099.1"/>
    <property type="molecule type" value="Genomic_DNA"/>
</dbReference>
<dbReference type="InterPro" id="IPR027843">
    <property type="entry name" value="DUF4440"/>
</dbReference>
<name>A0ABU9S403_9BURK</name>
<evidence type="ECO:0000313" key="2">
    <source>
        <dbReference type="EMBL" id="MEM5446099.1"/>
    </source>
</evidence>
<gene>
    <name evidence="2" type="ORF">VSR33_01145</name>
</gene>
<dbReference type="RefSeq" id="WP_406951104.1">
    <property type="nucleotide sequence ID" value="NZ_JAYMRW010000001.1"/>
</dbReference>
<organism evidence="2 3">
    <name type="scientific">Paraburkholderia guartelaensis</name>
    <dbReference type="NCBI Taxonomy" id="2546446"/>
    <lineage>
        <taxon>Bacteria</taxon>
        <taxon>Pseudomonadati</taxon>
        <taxon>Pseudomonadota</taxon>
        <taxon>Betaproteobacteria</taxon>
        <taxon>Burkholderiales</taxon>
        <taxon>Burkholderiaceae</taxon>
        <taxon>Paraburkholderia</taxon>
    </lineage>
</organism>
<accession>A0ABU9S403</accession>